<feature type="transmembrane region" description="Helical" evidence="7">
    <location>
        <begin position="271"/>
        <end position="295"/>
    </location>
</feature>
<dbReference type="PANTHER" id="PTHR42718">
    <property type="entry name" value="MAJOR FACILITATOR SUPERFAMILY MULTIDRUG TRANSPORTER MFSC"/>
    <property type="match status" value="1"/>
</dbReference>
<dbReference type="Pfam" id="PF07690">
    <property type="entry name" value="MFS_1"/>
    <property type="match status" value="1"/>
</dbReference>
<dbReference type="GO" id="GO:0005886">
    <property type="term" value="C:plasma membrane"/>
    <property type="evidence" value="ECO:0007669"/>
    <property type="project" value="UniProtKB-SubCell"/>
</dbReference>
<dbReference type="KEGG" id="pdw:BV82_3640"/>
<gene>
    <name evidence="9" type="ORF">BV82_3640</name>
</gene>
<dbReference type="GeneID" id="98284027"/>
<dbReference type="PANTHER" id="PTHR42718:SF46">
    <property type="entry name" value="BLR6921 PROTEIN"/>
    <property type="match status" value="1"/>
</dbReference>
<feature type="transmembrane region" description="Helical" evidence="7">
    <location>
        <begin position="408"/>
        <end position="427"/>
    </location>
</feature>
<name>A0AAP0SGU6_9PSED</name>
<reference evidence="9 10" key="2">
    <citation type="journal article" date="2016" name="Front. Microbiol.">
        <title>When Genome-Based Approach Meets the 'Old but Good': Revealing Genes Involved in the Antibacterial Activity of Pseudomonas sp. P482 against Soft Rot Pathogens.</title>
        <authorList>
            <person name="Krzyzanowska D.M."/>
            <person name="Ossowicki A."/>
            <person name="Rajewska M."/>
            <person name="Maciag T."/>
            <person name="Jablonska M."/>
            <person name="Obuchowski M."/>
            <person name="Heeb S."/>
            <person name="Jafra S."/>
        </authorList>
    </citation>
    <scope>NUCLEOTIDE SEQUENCE [LARGE SCALE GENOMIC DNA]</scope>
    <source>
        <strain evidence="9 10">P482</strain>
    </source>
</reference>
<keyword evidence="5 7" id="KW-1133">Transmembrane helix</keyword>
<feature type="transmembrane region" description="Helical" evidence="7">
    <location>
        <begin position="232"/>
        <end position="250"/>
    </location>
</feature>
<feature type="transmembrane region" description="Helical" evidence="7">
    <location>
        <begin position="433"/>
        <end position="456"/>
    </location>
</feature>
<evidence type="ECO:0000256" key="7">
    <source>
        <dbReference type="SAM" id="Phobius"/>
    </source>
</evidence>
<evidence type="ECO:0000256" key="3">
    <source>
        <dbReference type="ARBA" id="ARBA00022475"/>
    </source>
</evidence>
<dbReference type="PROSITE" id="PS50850">
    <property type="entry name" value="MFS"/>
    <property type="match status" value="1"/>
</dbReference>
<keyword evidence="6 7" id="KW-0472">Membrane</keyword>
<dbReference type="Gene3D" id="1.20.1720.10">
    <property type="entry name" value="Multidrug resistance protein D"/>
    <property type="match status" value="1"/>
</dbReference>
<dbReference type="InterPro" id="IPR011701">
    <property type="entry name" value="MFS"/>
</dbReference>
<dbReference type="EMBL" id="CP071706">
    <property type="protein sequence ID" value="KDN98475.1"/>
    <property type="molecule type" value="Genomic_DNA"/>
</dbReference>
<dbReference type="SUPFAM" id="SSF103473">
    <property type="entry name" value="MFS general substrate transporter"/>
    <property type="match status" value="1"/>
</dbReference>
<reference evidence="9 10" key="1">
    <citation type="journal article" date="2014" name="Genome Announc.">
        <title>Genome Sequence of Pseudomonas sp. Strain P482, a Tomato Rhizosphere Isolate with Broad-Spectrum Antimicrobial Activity.</title>
        <authorList>
            <person name="Krzyzanowska D.M."/>
            <person name="Ossowicki A."/>
            <person name="Jafra S."/>
        </authorList>
    </citation>
    <scope>NUCLEOTIDE SEQUENCE [LARGE SCALE GENOMIC DNA]</scope>
    <source>
        <strain evidence="9 10">P482</strain>
    </source>
</reference>
<evidence type="ECO:0000256" key="6">
    <source>
        <dbReference type="ARBA" id="ARBA00023136"/>
    </source>
</evidence>
<feature type="transmembrane region" description="Helical" evidence="7">
    <location>
        <begin position="171"/>
        <end position="189"/>
    </location>
</feature>
<evidence type="ECO:0000313" key="9">
    <source>
        <dbReference type="EMBL" id="KDN98475.1"/>
    </source>
</evidence>
<feature type="transmembrane region" description="Helical" evidence="7">
    <location>
        <begin position="21"/>
        <end position="41"/>
    </location>
</feature>
<proteinExistence type="predicted"/>
<evidence type="ECO:0000256" key="2">
    <source>
        <dbReference type="ARBA" id="ARBA00022448"/>
    </source>
</evidence>
<evidence type="ECO:0000256" key="5">
    <source>
        <dbReference type="ARBA" id="ARBA00022989"/>
    </source>
</evidence>
<evidence type="ECO:0000256" key="4">
    <source>
        <dbReference type="ARBA" id="ARBA00022692"/>
    </source>
</evidence>
<feature type="transmembrane region" description="Helical" evidence="7">
    <location>
        <begin position="307"/>
        <end position="326"/>
    </location>
</feature>
<feature type="transmembrane region" description="Helical" evidence="7">
    <location>
        <begin position="53"/>
        <end position="73"/>
    </location>
</feature>
<protein>
    <submittedName>
        <fullName evidence="9">MFS transporter</fullName>
    </submittedName>
</protein>
<feature type="transmembrane region" description="Helical" evidence="7">
    <location>
        <begin position="338"/>
        <end position="357"/>
    </location>
</feature>
<comment type="subcellular location">
    <subcellularLocation>
        <location evidence="1">Cell membrane</location>
        <topology evidence="1">Multi-pass membrane protein</topology>
    </subcellularLocation>
</comment>
<evidence type="ECO:0000313" key="10">
    <source>
        <dbReference type="Proteomes" id="UP000027121"/>
    </source>
</evidence>
<dbReference type="InterPro" id="IPR020846">
    <property type="entry name" value="MFS_dom"/>
</dbReference>
<evidence type="ECO:0000256" key="1">
    <source>
        <dbReference type="ARBA" id="ARBA00004651"/>
    </source>
</evidence>
<dbReference type="AlphaFoldDB" id="A0AAP0SGU6"/>
<sequence>MGSVQAPLLNLSTWQSRRVPIIIGCALLMELIDSTVVMTALPQMASEFGAPSVRMNLVVSLYLLAAALAVPVSGWAADRYGPRRLFVLAIVLFTLSSLACALAGSLLQLCLARLCQGAAGAMMVPVGLMILLRWSPREQLLGNMSYLTIPPLVGPMLGPPLGGLLVTLLSWQWIFLVNLPIGVLGVYLVLRHIPDYPGDSRQRLDLRGLLLASVALASLVFGFEALGHGLLARHWVLLLLLGLLAALLYVRHARHCAQPLLDFAPLRVRSFALSFWGGNLFRLGTAAQPFLMVLLFQLCFGLSPLHAGLLTFTGGVGAFVVKLLAVRIVRRFGFRRTLSVNALFTGVSLGACASFNLDTPYWLVVLILFASGLIRSLRFSAMGGLTYADVPAELHSRASSLSAATVQLAMSVSVGVAASLLSVLMSVKGEQQVAVADIALVIGVCALACMASALVFRKLAPDAGSEIYR</sequence>
<dbReference type="RefSeq" id="WP_051636793.1">
    <property type="nucleotide sequence ID" value="NZ_CP071706.1"/>
</dbReference>
<feature type="transmembrane region" description="Helical" evidence="7">
    <location>
        <begin position="209"/>
        <end position="226"/>
    </location>
</feature>
<feature type="transmembrane region" description="Helical" evidence="7">
    <location>
        <begin position="111"/>
        <end position="132"/>
    </location>
</feature>
<evidence type="ECO:0000259" key="8">
    <source>
        <dbReference type="PROSITE" id="PS50850"/>
    </source>
</evidence>
<dbReference type="InterPro" id="IPR036259">
    <property type="entry name" value="MFS_trans_sf"/>
</dbReference>
<feature type="domain" description="Major facilitator superfamily (MFS) profile" evidence="8">
    <location>
        <begin position="19"/>
        <end position="461"/>
    </location>
</feature>
<keyword evidence="4 7" id="KW-0812">Transmembrane</keyword>
<dbReference type="Gene3D" id="1.20.1250.20">
    <property type="entry name" value="MFS general substrate transporter like domains"/>
    <property type="match status" value="1"/>
</dbReference>
<dbReference type="Proteomes" id="UP000027121">
    <property type="component" value="Chromosome"/>
</dbReference>
<dbReference type="GO" id="GO:0022857">
    <property type="term" value="F:transmembrane transporter activity"/>
    <property type="evidence" value="ECO:0007669"/>
    <property type="project" value="InterPro"/>
</dbReference>
<accession>A0AAP0SGU6</accession>
<keyword evidence="10" id="KW-1185">Reference proteome</keyword>
<keyword evidence="3" id="KW-1003">Cell membrane</keyword>
<organism evidence="9 10">
    <name type="scientific">Pseudomonas donghuensis</name>
    <dbReference type="NCBI Taxonomy" id="1163398"/>
    <lineage>
        <taxon>Bacteria</taxon>
        <taxon>Pseudomonadati</taxon>
        <taxon>Pseudomonadota</taxon>
        <taxon>Gammaproteobacteria</taxon>
        <taxon>Pseudomonadales</taxon>
        <taxon>Pseudomonadaceae</taxon>
        <taxon>Pseudomonas</taxon>
    </lineage>
</organism>
<feature type="transmembrane region" description="Helical" evidence="7">
    <location>
        <begin position="85"/>
        <end position="105"/>
    </location>
</feature>
<keyword evidence="2" id="KW-0813">Transport</keyword>